<sequence length="156" mass="17080">MMDQVGHDVSKVTDTVMTSLHLELQRCVPALGSFPSCCISFYGSDVSFPTTIARLFIALGKASPVCALLPQLNLLETFYGRLIGNEPVKQCPEDMLLLQQTSPLLLDIVSIVEGDQLPENLTAFVIYLLEKAKSPFSRNGSIPDAVQLDVHRTSDL</sequence>
<name>A0AAU9WSQ7_9CNID</name>
<accession>A0AAU9WSQ7</accession>
<keyword evidence="2" id="KW-1185">Reference proteome</keyword>
<reference evidence="1 2" key="1">
    <citation type="submission" date="2022-05" db="EMBL/GenBank/DDBJ databases">
        <authorList>
            <consortium name="Genoscope - CEA"/>
            <person name="William W."/>
        </authorList>
    </citation>
    <scope>NUCLEOTIDE SEQUENCE [LARGE SCALE GENOMIC DNA]</scope>
</reference>
<comment type="caution">
    <text evidence="1">The sequence shown here is derived from an EMBL/GenBank/DDBJ whole genome shotgun (WGS) entry which is preliminary data.</text>
</comment>
<dbReference type="AlphaFoldDB" id="A0AAU9WSQ7"/>
<evidence type="ECO:0000313" key="1">
    <source>
        <dbReference type="EMBL" id="CAH3124705.1"/>
    </source>
</evidence>
<protein>
    <submittedName>
        <fullName evidence="1">Uncharacterized protein</fullName>
    </submittedName>
</protein>
<dbReference type="EMBL" id="CALNXJ010000020">
    <property type="protein sequence ID" value="CAH3124705.1"/>
    <property type="molecule type" value="Genomic_DNA"/>
</dbReference>
<dbReference type="Proteomes" id="UP001159428">
    <property type="component" value="Unassembled WGS sequence"/>
</dbReference>
<evidence type="ECO:0000313" key="2">
    <source>
        <dbReference type="Proteomes" id="UP001159428"/>
    </source>
</evidence>
<organism evidence="1 2">
    <name type="scientific">Pocillopora meandrina</name>
    <dbReference type="NCBI Taxonomy" id="46732"/>
    <lineage>
        <taxon>Eukaryota</taxon>
        <taxon>Metazoa</taxon>
        <taxon>Cnidaria</taxon>
        <taxon>Anthozoa</taxon>
        <taxon>Hexacorallia</taxon>
        <taxon>Scleractinia</taxon>
        <taxon>Astrocoeniina</taxon>
        <taxon>Pocilloporidae</taxon>
        <taxon>Pocillopora</taxon>
    </lineage>
</organism>
<proteinExistence type="predicted"/>
<gene>
    <name evidence="1" type="ORF">PMEA_00011440</name>
</gene>